<dbReference type="EMBL" id="GG738873">
    <property type="protein sequence ID" value="EFC43448.1"/>
    <property type="molecule type" value="Genomic_DNA"/>
</dbReference>
<gene>
    <name evidence="3" type="ORF">NAEGRDRAFT_68549</name>
</gene>
<evidence type="ECO:0000256" key="2">
    <source>
        <dbReference type="SAM" id="SignalP"/>
    </source>
</evidence>
<dbReference type="AlphaFoldDB" id="D2VI38"/>
<evidence type="ECO:0000313" key="3">
    <source>
        <dbReference type="EMBL" id="EFC43448.1"/>
    </source>
</evidence>
<feature type="region of interest" description="Disordered" evidence="1">
    <location>
        <begin position="187"/>
        <end position="208"/>
    </location>
</feature>
<dbReference type="InParanoid" id="D2VI38"/>
<feature type="compositionally biased region" description="Polar residues" evidence="1">
    <location>
        <begin position="191"/>
        <end position="202"/>
    </location>
</feature>
<accession>D2VI38</accession>
<keyword evidence="2" id="KW-0732">Signal</keyword>
<proteinExistence type="predicted"/>
<feature type="signal peptide" evidence="2">
    <location>
        <begin position="1"/>
        <end position="23"/>
    </location>
</feature>
<organism evidence="4">
    <name type="scientific">Naegleria gruberi</name>
    <name type="common">Amoeba</name>
    <dbReference type="NCBI Taxonomy" id="5762"/>
    <lineage>
        <taxon>Eukaryota</taxon>
        <taxon>Discoba</taxon>
        <taxon>Heterolobosea</taxon>
        <taxon>Tetramitia</taxon>
        <taxon>Eutetramitia</taxon>
        <taxon>Vahlkampfiidae</taxon>
        <taxon>Naegleria</taxon>
    </lineage>
</organism>
<evidence type="ECO:0000256" key="1">
    <source>
        <dbReference type="SAM" id="MobiDB-lite"/>
    </source>
</evidence>
<feature type="chain" id="PRO_5003038198" evidence="2">
    <location>
        <begin position="24"/>
        <end position="208"/>
    </location>
</feature>
<dbReference type="KEGG" id="ngr:NAEGRDRAFT_68549"/>
<name>D2VI38_NAEGR</name>
<sequence>MKVYFALCIAVVLCLVNFGICQGDRYIPSHPLDQYNKPADNKHQAPNALPYYPYMPIYIPQFKAPEYKIPEPPKYTIPEAPKAPQAPWNYLHNAPSYYAQPFNSEEFKKYMPDWLNAKPLHAQQPKDFPKFPQFPQYAGNQHQYGQQYASPYAPQDWNEFFKKQYPWTEQYNAFPWSTQKQGFAKPLKSVGSISESDNNVSGDESETI</sequence>
<dbReference type="RefSeq" id="XP_002676192.1">
    <property type="nucleotide sequence ID" value="XM_002676146.1"/>
</dbReference>
<dbReference type="Proteomes" id="UP000006671">
    <property type="component" value="Unassembled WGS sequence"/>
</dbReference>
<dbReference type="GeneID" id="8853104"/>
<keyword evidence="4" id="KW-1185">Reference proteome</keyword>
<reference evidence="3 4" key="1">
    <citation type="journal article" date="2010" name="Cell">
        <title>The genome of Naegleria gruberi illuminates early eukaryotic versatility.</title>
        <authorList>
            <person name="Fritz-Laylin L.K."/>
            <person name="Prochnik S.E."/>
            <person name="Ginger M.L."/>
            <person name="Dacks J.B."/>
            <person name="Carpenter M.L."/>
            <person name="Field M.C."/>
            <person name="Kuo A."/>
            <person name="Paredez A."/>
            <person name="Chapman J."/>
            <person name="Pham J."/>
            <person name="Shu S."/>
            <person name="Neupane R."/>
            <person name="Cipriano M."/>
            <person name="Mancuso J."/>
            <person name="Tu H."/>
            <person name="Salamov A."/>
            <person name="Lindquist E."/>
            <person name="Shapiro H."/>
            <person name="Lucas S."/>
            <person name="Grigoriev I.V."/>
            <person name="Cande W.Z."/>
            <person name="Fulton C."/>
            <person name="Rokhsar D.S."/>
            <person name="Dawson S.C."/>
        </authorList>
    </citation>
    <scope>NUCLEOTIDE SEQUENCE [LARGE SCALE GENOMIC DNA]</scope>
    <source>
        <strain evidence="3 4">NEG-M</strain>
    </source>
</reference>
<dbReference type="VEuPathDB" id="AmoebaDB:NAEGRDRAFT_68549"/>
<protein>
    <submittedName>
        <fullName evidence="3">Predicted protein</fullName>
    </submittedName>
</protein>
<evidence type="ECO:0000313" key="4">
    <source>
        <dbReference type="Proteomes" id="UP000006671"/>
    </source>
</evidence>